<name>A0A086L8R2_TOXGO</name>
<dbReference type="VEuPathDB" id="ToxoDB:TGFOU_254410B"/>
<dbReference type="EMBL" id="AEYH02001011">
    <property type="protein sequence ID" value="KFG53030.1"/>
    <property type="molecule type" value="Genomic_DNA"/>
</dbReference>
<evidence type="ECO:0000313" key="2">
    <source>
        <dbReference type="EMBL" id="KFG53030.1"/>
    </source>
</evidence>
<gene>
    <name evidence="2" type="ORF">TGFOU_254410B</name>
</gene>
<evidence type="ECO:0000313" key="3">
    <source>
        <dbReference type="Proteomes" id="UP000028838"/>
    </source>
</evidence>
<feature type="region of interest" description="Disordered" evidence="1">
    <location>
        <begin position="116"/>
        <end position="173"/>
    </location>
</feature>
<proteinExistence type="predicted"/>
<comment type="caution">
    <text evidence="2">The sequence shown here is derived from an EMBL/GenBank/DDBJ whole genome shotgun (WGS) entry which is preliminary data.</text>
</comment>
<evidence type="ECO:0000256" key="1">
    <source>
        <dbReference type="SAM" id="MobiDB-lite"/>
    </source>
</evidence>
<feature type="compositionally biased region" description="Basic and acidic residues" evidence="1">
    <location>
        <begin position="155"/>
        <end position="166"/>
    </location>
</feature>
<dbReference type="Proteomes" id="UP000028838">
    <property type="component" value="Unassembled WGS sequence"/>
</dbReference>
<accession>A0A086L8R2</accession>
<sequence>MEIEGKAGKELEIGGPVVDVVDFRRMRDEFSFCRKLRRKSRSLRSSILRIRGGQVLFRRRSARFWVSRVATWAGSPTTFPSCSPQSSGRNDSVLRRTRRTELIFLSLPMWRRARRDPAVPKSGRGRGCKGSCGGAKPDGGAREVRYAARRRPKQTRRERQAIHEGNADAEMLS</sequence>
<protein>
    <submittedName>
        <fullName evidence="2">Uncharacterized protein</fullName>
    </submittedName>
</protein>
<keyword evidence="2" id="KW-0378">Hydrolase</keyword>
<dbReference type="GO" id="GO:0016787">
    <property type="term" value="F:hydrolase activity"/>
    <property type="evidence" value="ECO:0007669"/>
    <property type="project" value="UniProtKB-KW"/>
</dbReference>
<dbReference type="AlphaFoldDB" id="A0A086L8R2"/>
<reference evidence="2 3" key="1">
    <citation type="submission" date="2014-07" db="EMBL/GenBank/DDBJ databases">
        <authorList>
            <person name="Sibley D."/>
            <person name="Venepally P."/>
            <person name="Karamycheva S."/>
            <person name="Hadjithomas M."/>
            <person name="Khan A."/>
            <person name="Brunk B."/>
            <person name="Roos D."/>
            <person name="Caler E."/>
            <person name="Lorenzi H."/>
        </authorList>
    </citation>
    <scope>NUCLEOTIDE SEQUENCE [LARGE SCALE GENOMIC DNA]</scope>
    <source>
        <strain evidence="2 3">FOU</strain>
    </source>
</reference>
<feature type="compositionally biased region" description="Gly residues" evidence="1">
    <location>
        <begin position="128"/>
        <end position="137"/>
    </location>
</feature>
<organism evidence="2 3">
    <name type="scientific">Toxoplasma gondii FOU</name>
    <dbReference type="NCBI Taxonomy" id="943167"/>
    <lineage>
        <taxon>Eukaryota</taxon>
        <taxon>Sar</taxon>
        <taxon>Alveolata</taxon>
        <taxon>Apicomplexa</taxon>
        <taxon>Conoidasida</taxon>
        <taxon>Coccidia</taxon>
        <taxon>Eucoccidiorida</taxon>
        <taxon>Eimeriorina</taxon>
        <taxon>Sarcocystidae</taxon>
        <taxon>Toxoplasma</taxon>
    </lineage>
</organism>